<dbReference type="AlphaFoldDB" id="A0A1H8YWC5"/>
<dbReference type="InterPro" id="IPR021297">
    <property type="entry name" value="YlqD"/>
</dbReference>
<dbReference type="EMBL" id="FOES01000001">
    <property type="protein sequence ID" value="SEP56504.1"/>
    <property type="molecule type" value="Genomic_DNA"/>
</dbReference>
<dbReference type="Pfam" id="PF11068">
    <property type="entry name" value="YlqD"/>
    <property type="match status" value="1"/>
</dbReference>
<sequence length="128" mass="15260">MKIFRKTTVKQIVTEQSREKLKEKFNHKIGQAKKEIEQLQFEKKKLLYQKRYNPPKVEERFAVEEKKRKQKIEWLEQQVKQLDHIPEGSELIEGEVDELVEVNIGDEWDLVSGNRTVTIKDGQIIEIN</sequence>
<dbReference type="Gene3D" id="6.10.140.1110">
    <property type="match status" value="1"/>
</dbReference>
<keyword evidence="1" id="KW-0175">Coiled coil</keyword>
<accession>A0A1H8YWC5</accession>
<name>A0A1H8YWC5_9BACI</name>
<feature type="coiled-coil region" evidence="1">
    <location>
        <begin position="22"/>
        <end position="49"/>
    </location>
</feature>
<proteinExistence type="predicted"/>
<evidence type="ECO:0000313" key="2">
    <source>
        <dbReference type="EMBL" id="SEP56504.1"/>
    </source>
</evidence>
<evidence type="ECO:0000256" key="1">
    <source>
        <dbReference type="SAM" id="Coils"/>
    </source>
</evidence>
<protein>
    <submittedName>
        <fullName evidence="2">YlqD protein</fullName>
    </submittedName>
</protein>
<gene>
    <name evidence="2" type="ORF">SAMN05216362_101111</name>
</gene>
<dbReference type="STRING" id="571933.SAMN05216362_101111"/>
<reference evidence="2 3" key="1">
    <citation type="submission" date="2016-10" db="EMBL/GenBank/DDBJ databases">
        <authorList>
            <person name="de Groot N.N."/>
        </authorList>
    </citation>
    <scope>NUCLEOTIDE SEQUENCE [LARGE SCALE GENOMIC DNA]</scope>
    <source>
        <strain evidence="2 3">DSM 21633</strain>
    </source>
</reference>
<keyword evidence="3" id="KW-1185">Reference proteome</keyword>
<evidence type="ECO:0000313" key="3">
    <source>
        <dbReference type="Proteomes" id="UP000199427"/>
    </source>
</evidence>
<dbReference type="RefSeq" id="WP_091772059.1">
    <property type="nucleotide sequence ID" value="NZ_FOES01000001.1"/>
</dbReference>
<dbReference type="OrthoDB" id="2375961at2"/>
<dbReference type="Proteomes" id="UP000199427">
    <property type="component" value="Unassembled WGS sequence"/>
</dbReference>
<organism evidence="2 3">
    <name type="scientific">Piscibacillus halophilus</name>
    <dbReference type="NCBI Taxonomy" id="571933"/>
    <lineage>
        <taxon>Bacteria</taxon>
        <taxon>Bacillati</taxon>
        <taxon>Bacillota</taxon>
        <taxon>Bacilli</taxon>
        <taxon>Bacillales</taxon>
        <taxon>Bacillaceae</taxon>
        <taxon>Piscibacillus</taxon>
    </lineage>
</organism>